<accession>I1BL65</accession>
<dbReference type="AlphaFoldDB" id="I1BL65"/>
<reference evidence="1 2" key="1">
    <citation type="journal article" date="2009" name="PLoS Genet.">
        <title>Genomic analysis of the basal lineage fungus Rhizopus oryzae reveals a whole-genome duplication.</title>
        <authorList>
            <person name="Ma L.-J."/>
            <person name="Ibrahim A.S."/>
            <person name="Skory C."/>
            <person name="Grabherr M.G."/>
            <person name="Burger G."/>
            <person name="Butler M."/>
            <person name="Elias M."/>
            <person name="Idnurm A."/>
            <person name="Lang B.F."/>
            <person name="Sone T."/>
            <person name="Abe A."/>
            <person name="Calvo S.E."/>
            <person name="Corrochano L.M."/>
            <person name="Engels R."/>
            <person name="Fu J."/>
            <person name="Hansberg W."/>
            <person name="Kim J.-M."/>
            <person name="Kodira C.D."/>
            <person name="Koehrsen M.J."/>
            <person name="Liu B."/>
            <person name="Miranda-Saavedra D."/>
            <person name="O'Leary S."/>
            <person name="Ortiz-Castellanos L."/>
            <person name="Poulter R."/>
            <person name="Rodriguez-Romero J."/>
            <person name="Ruiz-Herrera J."/>
            <person name="Shen Y.-Q."/>
            <person name="Zeng Q."/>
            <person name="Galagan J."/>
            <person name="Birren B.W."/>
            <person name="Cuomo C.A."/>
            <person name="Wickes B.L."/>
        </authorList>
    </citation>
    <scope>NUCLEOTIDE SEQUENCE [LARGE SCALE GENOMIC DNA]</scope>
    <source>
        <strain evidence="2">RA 99-880 / ATCC MYA-4621 / FGSC 9543 / NRRL 43880</strain>
    </source>
</reference>
<protein>
    <submittedName>
        <fullName evidence="1">Uncharacterized protein</fullName>
    </submittedName>
</protein>
<gene>
    <name evidence="1" type="ORF">RO3G_01649</name>
</gene>
<dbReference type="VEuPathDB" id="FungiDB:RO3G_01649"/>
<dbReference type="EMBL" id="CH476732">
    <property type="protein sequence ID" value="EIE76945.1"/>
    <property type="molecule type" value="Genomic_DNA"/>
</dbReference>
<evidence type="ECO:0000313" key="1">
    <source>
        <dbReference type="EMBL" id="EIE76945.1"/>
    </source>
</evidence>
<evidence type="ECO:0000313" key="2">
    <source>
        <dbReference type="Proteomes" id="UP000009138"/>
    </source>
</evidence>
<dbReference type="RefSeq" id="XP_067512341.1">
    <property type="nucleotide sequence ID" value="XM_067656240.1"/>
</dbReference>
<proteinExistence type="predicted"/>
<organism evidence="1 2">
    <name type="scientific">Rhizopus delemar (strain RA 99-880 / ATCC MYA-4621 / FGSC 9543 / NRRL 43880)</name>
    <name type="common">Mucormycosis agent</name>
    <name type="synonym">Rhizopus arrhizus var. delemar</name>
    <dbReference type="NCBI Taxonomy" id="246409"/>
    <lineage>
        <taxon>Eukaryota</taxon>
        <taxon>Fungi</taxon>
        <taxon>Fungi incertae sedis</taxon>
        <taxon>Mucoromycota</taxon>
        <taxon>Mucoromycotina</taxon>
        <taxon>Mucoromycetes</taxon>
        <taxon>Mucorales</taxon>
        <taxon>Mucorineae</taxon>
        <taxon>Rhizopodaceae</taxon>
        <taxon>Rhizopus</taxon>
    </lineage>
</organism>
<dbReference type="GeneID" id="93608621"/>
<dbReference type="STRING" id="246409.I1BL65"/>
<sequence length="158" mass="18075">MKNPKAFCLDVTPSISNNLSDILYTLIVRDDSIGRGWPVAYMVTNDRSTGSIVEWLQHLRNSGLLVDPEQFTIDCCQSEVNAITRIFNPNRTKIQFCVFHATQAWNKHLASVSIPGNTPGENRNLRGEMMRCLQKIVYEEDKDQFLQMITAFELEYAD</sequence>
<dbReference type="InParanoid" id="I1BL65"/>
<name>I1BL65_RHIO9</name>
<keyword evidence="2" id="KW-1185">Reference proteome</keyword>
<dbReference type="Proteomes" id="UP000009138">
    <property type="component" value="Unassembled WGS sequence"/>
</dbReference>